<evidence type="ECO:0000256" key="3">
    <source>
        <dbReference type="ARBA" id="ARBA00023082"/>
    </source>
</evidence>
<proteinExistence type="inferred from homology"/>
<dbReference type="Pfam" id="PF13490">
    <property type="entry name" value="zf-HC2"/>
    <property type="match status" value="1"/>
</dbReference>
<dbReference type="Pfam" id="PF04542">
    <property type="entry name" value="Sigma70_r2"/>
    <property type="match status" value="1"/>
</dbReference>
<dbReference type="InterPro" id="IPR013324">
    <property type="entry name" value="RNA_pol_sigma_r3/r4-like"/>
</dbReference>
<feature type="domain" description="RNA polymerase sigma-70 region 2" evidence="7">
    <location>
        <begin position="33"/>
        <end position="100"/>
    </location>
</feature>
<feature type="compositionally biased region" description="Pro residues" evidence="6">
    <location>
        <begin position="351"/>
        <end position="391"/>
    </location>
</feature>
<feature type="compositionally biased region" description="Low complexity" evidence="6">
    <location>
        <begin position="465"/>
        <end position="519"/>
    </location>
</feature>
<evidence type="ECO:0000256" key="5">
    <source>
        <dbReference type="ARBA" id="ARBA00023163"/>
    </source>
</evidence>
<dbReference type="Gene3D" id="1.10.10.1320">
    <property type="entry name" value="Anti-sigma factor, zinc-finger domain"/>
    <property type="match status" value="1"/>
</dbReference>
<sequence>MSETASNLPLAESSDAVLISRIRAGEVNAYGLLYERHIGAARGLARQLAEGDAAEDAVQETFAKILDVLGRGGGPRSGFRPYLLTAVRRTVYDRHRRERRLQSTDRIELYDPGVPFVDPALEGLERTMIVRAFQSLPERWQAVLWHTEIEGARPADIAPILGLSANGVAALVYRAREGLRQAYLRMHLADPPDAASGAGGEAAAAIDERCRPVLDMLGAYVRRGLARRDSRTVERHLDDCESCTAVYGELVDVNTRLRDAVGPFILGTASAALLASKEGAATGGAYAAWWHALRRMPTLQQQGLGVGAAAVAATVAMALVLVSGDEPNRPGPPPPAAVSPPGADPKAPGAGPQPRPQPPTAGPSAPGEPPRPPAAPPAAPAVPAPPPPPGSPARLTASLGTVGVLLREEAGILAMAVRNAGAGRSRDLTADVDLPPDVTYPGGATGRNAAMFTPARPPGDGWTCRPGRPGTSPSPGTDAGTSTATNTGTSTGTTAGADTTAGGATSTGTGTTAGPSGDGNRVRCTRAPLEPGATTTAYLHVQVGSSAPYRTPPTMTLRSGPARASAEAPAGVAAEGLSARFAADGRVRALEAGNALLGCDERVPGCRRALARKGQARDNDFWAMHPVDRDDDETTTSSSAARVAFPDGAKVLWAGLYWSGSVSPHHPRQLPGGAGRARVARVRPPGAERYETVRANEVEWVRLPGSTGAYQAFAEVTALVQRHGGGTWWAGDVAHGGPLTDVPRAGHYAGWSLVAVVEDPAAPHGRAMVLDGARPLGPEAPGGLGIPLHGLLPSSRPARIGLVAWEGDAGLDGDQLLLNGRELVPAGGDGSPGNVLDGSATGAIGPAMTFGTDIDDFTATLGQSPGLALVTRRDAVITGAVTVTAPGGH</sequence>
<keyword evidence="4" id="KW-0238">DNA-binding</keyword>
<dbReference type="InterPro" id="IPR036388">
    <property type="entry name" value="WH-like_DNA-bd_sf"/>
</dbReference>
<keyword evidence="2" id="KW-0805">Transcription regulation</keyword>
<evidence type="ECO:0000256" key="6">
    <source>
        <dbReference type="SAM" id="MobiDB-lite"/>
    </source>
</evidence>
<comment type="caution">
    <text evidence="9">The sequence shown here is derived from an EMBL/GenBank/DDBJ whole genome shotgun (WGS) entry which is preliminary data.</text>
</comment>
<keyword evidence="5" id="KW-0804">Transcription</keyword>
<dbReference type="RefSeq" id="WP_378282967.1">
    <property type="nucleotide sequence ID" value="NZ_JBHSON010000021.1"/>
</dbReference>
<feature type="region of interest" description="Disordered" evidence="6">
    <location>
        <begin position="324"/>
        <end position="395"/>
    </location>
</feature>
<feature type="region of interest" description="Disordered" evidence="6">
    <location>
        <begin position="439"/>
        <end position="523"/>
    </location>
</feature>
<name>A0ABW0ZYF9_9ACTN</name>
<dbReference type="Gene3D" id="1.10.10.10">
    <property type="entry name" value="Winged helix-like DNA-binding domain superfamily/Winged helix DNA-binding domain"/>
    <property type="match status" value="1"/>
</dbReference>
<keyword evidence="10" id="KW-1185">Reference proteome</keyword>
<dbReference type="InterPro" id="IPR039425">
    <property type="entry name" value="RNA_pol_sigma-70-like"/>
</dbReference>
<dbReference type="SUPFAM" id="SSF88946">
    <property type="entry name" value="Sigma2 domain of RNA polymerase sigma factors"/>
    <property type="match status" value="1"/>
</dbReference>
<dbReference type="PANTHER" id="PTHR43133:SF8">
    <property type="entry name" value="RNA POLYMERASE SIGMA FACTOR HI_1459-RELATED"/>
    <property type="match status" value="1"/>
</dbReference>
<dbReference type="NCBIfam" id="TIGR02937">
    <property type="entry name" value="sigma70-ECF"/>
    <property type="match status" value="1"/>
</dbReference>
<dbReference type="Gene3D" id="1.10.1740.10">
    <property type="match status" value="1"/>
</dbReference>
<gene>
    <name evidence="9" type="ORF">ACFPZN_17100</name>
</gene>
<dbReference type="InterPro" id="IPR014284">
    <property type="entry name" value="RNA_pol_sigma-70_dom"/>
</dbReference>
<evidence type="ECO:0000313" key="9">
    <source>
        <dbReference type="EMBL" id="MFC5747348.1"/>
    </source>
</evidence>
<reference evidence="10" key="1">
    <citation type="journal article" date="2019" name="Int. J. Syst. Evol. Microbiol.">
        <title>The Global Catalogue of Microorganisms (GCM) 10K type strain sequencing project: providing services to taxonomists for standard genome sequencing and annotation.</title>
        <authorList>
            <consortium name="The Broad Institute Genomics Platform"/>
            <consortium name="The Broad Institute Genome Sequencing Center for Infectious Disease"/>
            <person name="Wu L."/>
            <person name="Ma J."/>
        </authorList>
    </citation>
    <scope>NUCLEOTIDE SEQUENCE [LARGE SCALE GENOMIC DNA]</scope>
    <source>
        <strain evidence="10">KCTC 42087</strain>
    </source>
</reference>
<feature type="compositionally biased region" description="Pro residues" evidence="6">
    <location>
        <begin position="329"/>
        <end position="338"/>
    </location>
</feature>
<feature type="compositionally biased region" description="Low complexity" evidence="6">
    <location>
        <begin position="339"/>
        <end position="350"/>
    </location>
</feature>
<evidence type="ECO:0000313" key="10">
    <source>
        <dbReference type="Proteomes" id="UP001596074"/>
    </source>
</evidence>
<protein>
    <submittedName>
        <fullName evidence="9">Sigma-70 family RNA polymerase sigma factor</fullName>
    </submittedName>
</protein>
<accession>A0ABW0ZYF9</accession>
<dbReference type="PANTHER" id="PTHR43133">
    <property type="entry name" value="RNA POLYMERASE ECF-TYPE SIGMA FACTO"/>
    <property type="match status" value="1"/>
</dbReference>
<dbReference type="InterPro" id="IPR027383">
    <property type="entry name" value="Znf_put"/>
</dbReference>
<evidence type="ECO:0000256" key="4">
    <source>
        <dbReference type="ARBA" id="ARBA00023125"/>
    </source>
</evidence>
<feature type="domain" description="Putative zinc-finger" evidence="8">
    <location>
        <begin position="210"/>
        <end position="243"/>
    </location>
</feature>
<dbReference type="SUPFAM" id="SSF88659">
    <property type="entry name" value="Sigma3 and sigma4 domains of RNA polymerase sigma factors"/>
    <property type="match status" value="1"/>
</dbReference>
<comment type="similarity">
    <text evidence="1">Belongs to the sigma-70 factor family. ECF subfamily.</text>
</comment>
<keyword evidence="3" id="KW-0731">Sigma factor</keyword>
<organism evidence="9 10">
    <name type="scientific">Actinomadura rugatobispora</name>
    <dbReference type="NCBI Taxonomy" id="1994"/>
    <lineage>
        <taxon>Bacteria</taxon>
        <taxon>Bacillati</taxon>
        <taxon>Actinomycetota</taxon>
        <taxon>Actinomycetes</taxon>
        <taxon>Streptosporangiales</taxon>
        <taxon>Thermomonosporaceae</taxon>
        <taxon>Actinomadura</taxon>
    </lineage>
</organism>
<dbReference type="InterPro" id="IPR013325">
    <property type="entry name" value="RNA_pol_sigma_r2"/>
</dbReference>
<evidence type="ECO:0000259" key="8">
    <source>
        <dbReference type="Pfam" id="PF13490"/>
    </source>
</evidence>
<dbReference type="InterPro" id="IPR007627">
    <property type="entry name" value="RNA_pol_sigma70_r2"/>
</dbReference>
<dbReference type="InterPro" id="IPR041916">
    <property type="entry name" value="Anti_sigma_zinc_sf"/>
</dbReference>
<evidence type="ECO:0000256" key="1">
    <source>
        <dbReference type="ARBA" id="ARBA00010641"/>
    </source>
</evidence>
<evidence type="ECO:0000259" key="7">
    <source>
        <dbReference type="Pfam" id="PF04542"/>
    </source>
</evidence>
<dbReference type="EMBL" id="JBHSON010000021">
    <property type="protein sequence ID" value="MFC5747348.1"/>
    <property type="molecule type" value="Genomic_DNA"/>
</dbReference>
<dbReference type="Proteomes" id="UP001596074">
    <property type="component" value="Unassembled WGS sequence"/>
</dbReference>
<evidence type="ECO:0000256" key="2">
    <source>
        <dbReference type="ARBA" id="ARBA00023015"/>
    </source>
</evidence>